<organism evidence="7 8">
    <name type="scientific">Turicibacter faecis</name>
    <dbReference type="NCBI Taxonomy" id="2963365"/>
    <lineage>
        <taxon>Bacteria</taxon>
        <taxon>Bacillati</taxon>
        <taxon>Bacillota</taxon>
        <taxon>Erysipelotrichia</taxon>
        <taxon>Erysipelotrichales</taxon>
        <taxon>Turicibacteraceae</taxon>
        <taxon>Turicibacter</taxon>
    </lineage>
</organism>
<keyword evidence="5 6" id="KW-0472">Membrane</keyword>
<dbReference type="PANTHER" id="PTHR34478:SF2">
    <property type="entry name" value="MEMBRANE PROTEIN"/>
    <property type="match status" value="1"/>
</dbReference>
<keyword evidence="4 6" id="KW-1133">Transmembrane helix</keyword>
<evidence type="ECO:0000256" key="2">
    <source>
        <dbReference type="ARBA" id="ARBA00008854"/>
    </source>
</evidence>
<name>A0ABN6ZK22_9FIRM</name>
<dbReference type="Gene3D" id="1.20.1440.20">
    <property type="entry name" value="LemA-like domain"/>
    <property type="match status" value="1"/>
</dbReference>
<evidence type="ECO:0000256" key="4">
    <source>
        <dbReference type="ARBA" id="ARBA00022989"/>
    </source>
</evidence>
<evidence type="ECO:0000313" key="8">
    <source>
        <dbReference type="Proteomes" id="UP001432099"/>
    </source>
</evidence>
<evidence type="ECO:0000256" key="1">
    <source>
        <dbReference type="ARBA" id="ARBA00004167"/>
    </source>
</evidence>
<comment type="subcellular location">
    <subcellularLocation>
        <location evidence="1">Membrane</location>
        <topology evidence="1">Single-pass membrane protein</topology>
    </subcellularLocation>
</comment>
<feature type="transmembrane region" description="Helical" evidence="6">
    <location>
        <begin position="7"/>
        <end position="26"/>
    </location>
</feature>
<proteinExistence type="inferred from homology"/>
<dbReference type="EMBL" id="AP028127">
    <property type="protein sequence ID" value="BEH91248.1"/>
    <property type="molecule type" value="Genomic_DNA"/>
</dbReference>
<comment type="similarity">
    <text evidence="2">Belongs to the LemA family.</text>
</comment>
<evidence type="ECO:0000256" key="3">
    <source>
        <dbReference type="ARBA" id="ARBA00022692"/>
    </source>
</evidence>
<evidence type="ECO:0008006" key="9">
    <source>
        <dbReference type="Google" id="ProtNLM"/>
    </source>
</evidence>
<dbReference type="InterPro" id="IPR007156">
    <property type="entry name" value="MamQ_LemA"/>
</dbReference>
<sequence>MKKSAPIIMGILFIIVVIAGFFISSYNGIVSAEENVDGQFAAVETQLQRRFDLIPNLVNATKGYMEHEKEVFTSIADSRAKLAGAKTINDKVEASNELEGALSRLLMITENYPALKADAQFQTLMDELAGTENRISVERNRYNESVKMFNSKIRKFPTSVVARLMGVEKRDYFEAQSGAEQAPNVEF</sequence>
<reference evidence="7" key="1">
    <citation type="journal article" date="2024" name="Int. J. Syst. Evol. Microbiol.">
        <title>Turicibacter faecis sp. nov., isolated from faeces of heart failure mouse model.</title>
        <authorList>
            <person name="Imamura Y."/>
            <person name="Motooka D."/>
            <person name="Nakajima Y."/>
            <person name="Ito S."/>
            <person name="Kitakaze M."/>
            <person name="Iida T."/>
            <person name="Nakamura S."/>
        </authorList>
    </citation>
    <scope>NUCLEOTIDE SEQUENCE</scope>
    <source>
        <strain evidence="7">TC023</strain>
    </source>
</reference>
<evidence type="ECO:0000313" key="7">
    <source>
        <dbReference type="EMBL" id="BEH91248.1"/>
    </source>
</evidence>
<dbReference type="PANTHER" id="PTHR34478">
    <property type="entry name" value="PROTEIN LEMA"/>
    <property type="match status" value="1"/>
</dbReference>
<keyword evidence="3 6" id="KW-0812">Transmembrane</keyword>
<dbReference type="RefSeq" id="WP_161832696.1">
    <property type="nucleotide sequence ID" value="NZ_AP028127.1"/>
</dbReference>
<gene>
    <name evidence="7" type="ORF">T23_13500</name>
</gene>
<evidence type="ECO:0000256" key="6">
    <source>
        <dbReference type="SAM" id="Phobius"/>
    </source>
</evidence>
<keyword evidence="8" id="KW-1185">Reference proteome</keyword>
<dbReference type="Proteomes" id="UP001432099">
    <property type="component" value="Chromosome"/>
</dbReference>
<dbReference type="InterPro" id="IPR023353">
    <property type="entry name" value="LemA-like_dom_sf"/>
</dbReference>
<dbReference type="SUPFAM" id="SSF140478">
    <property type="entry name" value="LemA-like"/>
    <property type="match status" value="1"/>
</dbReference>
<dbReference type="Pfam" id="PF04011">
    <property type="entry name" value="LemA"/>
    <property type="match status" value="1"/>
</dbReference>
<evidence type="ECO:0000256" key="5">
    <source>
        <dbReference type="ARBA" id="ARBA00023136"/>
    </source>
</evidence>
<protein>
    <recommendedName>
        <fullName evidence="9">LemA family protein</fullName>
    </recommendedName>
</protein>
<accession>A0ABN6ZK22</accession>